<keyword evidence="3" id="KW-1185">Reference proteome</keyword>
<dbReference type="Proteomes" id="UP000238739">
    <property type="component" value="Unassembled WGS sequence"/>
</dbReference>
<proteinExistence type="inferred from homology"/>
<accession>A0A2N9DU58</accession>
<comment type="similarity">
    <text evidence="1">Belongs to the short-chain dehydrogenases/reductases (SDR) family.</text>
</comment>
<dbReference type="SUPFAM" id="SSF51735">
    <property type="entry name" value="NAD(P)-binding Rossmann-fold domains"/>
    <property type="match status" value="1"/>
</dbReference>
<dbReference type="NCBIfam" id="NF047420">
    <property type="entry name" value="EF_P_mod_YmfI"/>
    <property type="match status" value="1"/>
</dbReference>
<dbReference type="EMBL" id="OGVC01000009">
    <property type="protein sequence ID" value="SPC37544.1"/>
    <property type="molecule type" value="Genomic_DNA"/>
</dbReference>
<evidence type="ECO:0000313" key="3">
    <source>
        <dbReference type="Proteomes" id="UP000238739"/>
    </source>
</evidence>
<dbReference type="CDD" id="cd05233">
    <property type="entry name" value="SDR_c"/>
    <property type="match status" value="1"/>
</dbReference>
<dbReference type="GO" id="GO:0004316">
    <property type="term" value="F:3-oxoacyl-[acyl-carrier-protein] reductase (NADPH) activity"/>
    <property type="evidence" value="ECO:0007669"/>
    <property type="project" value="UniProtKB-EC"/>
</dbReference>
<dbReference type="Gene3D" id="3.40.50.720">
    <property type="entry name" value="NAD(P)-binding Rossmann-like Domain"/>
    <property type="match status" value="1"/>
</dbReference>
<dbReference type="EC" id="1.1.1.100" evidence="2"/>
<gene>
    <name evidence="2" type="ORF">LFUMFP_170010</name>
</gene>
<dbReference type="PANTHER" id="PTHR42879:SF2">
    <property type="entry name" value="3-OXOACYL-[ACYL-CARRIER-PROTEIN] REDUCTASE FABG"/>
    <property type="match status" value="1"/>
</dbReference>
<dbReference type="InterPro" id="IPR002347">
    <property type="entry name" value="SDR_fam"/>
</dbReference>
<dbReference type="Pfam" id="PF13561">
    <property type="entry name" value="adh_short_C2"/>
    <property type="match status" value="1"/>
</dbReference>
<dbReference type="PRINTS" id="PR00081">
    <property type="entry name" value="GDHRDH"/>
</dbReference>
<protein>
    <submittedName>
        <fullName evidence="2">3-oxoacyl ACP reductase</fullName>
        <ecNumber evidence="2">1.1.1.100</ecNumber>
    </submittedName>
</protein>
<evidence type="ECO:0000313" key="2">
    <source>
        <dbReference type="EMBL" id="SPC37544.1"/>
    </source>
</evidence>
<name>A0A2N9DU58_9LACO</name>
<dbReference type="InterPro" id="IPR050259">
    <property type="entry name" value="SDR"/>
</dbReference>
<sequence length="243" mass="26516">MRHSALVIGASGDIGMRCAQRLAKAGWSLYLHYYQNGERIGQLQQQLSQEYPQQDFLTCQLDLTAEPAVIRTAIDQLFQVDAVIFAAGMTTYGLLDEIPVEAINRLWLVHVQTPIQILQQLQTKLAQSDLGRIVFIGSIYGGRGSAMEVPYSTVKGAQSAFVNAYAQEVGTLGMTVNVVAPGAVATKMNQQFTPEEQQAIAADIPNGAFATTDQIAYWVQSLLAPEADYLTGQTLYVNGGWLK</sequence>
<keyword evidence="2" id="KW-0560">Oxidoreductase</keyword>
<dbReference type="RefSeq" id="WP_106483074.1">
    <property type="nucleotide sequence ID" value="NZ_CBCPIL010000026.1"/>
</dbReference>
<reference evidence="2" key="1">
    <citation type="submission" date="2018-01" db="EMBL/GenBank/DDBJ databases">
        <authorList>
            <person name="Chaillou S."/>
        </authorList>
    </citation>
    <scope>NUCLEOTIDE SEQUENCE [LARGE SCALE GENOMIC DNA]</scope>
    <source>
        <strain evidence="2">MFPC41A2801</strain>
    </source>
</reference>
<dbReference type="InterPro" id="IPR036291">
    <property type="entry name" value="NAD(P)-bd_dom_sf"/>
</dbReference>
<dbReference type="PANTHER" id="PTHR42879">
    <property type="entry name" value="3-OXOACYL-(ACYL-CARRIER-PROTEIN) REDUCTASE"/>
    <property type="match status" value="1"/>
</dbReference>
<evidence type="ECO:0000256" key="1">
    <source>
        <dbReference type="ARBA" id="ARBA00006484"/>
    </source>
</evidence>
<organism evidence="2 3">
    <name type="scientific">Latilactobacillus fuchuensis</name>
    <dbReference type="NCBI Taxonomy" id="164393"/>
    <lineage>
        <taxon>Bacteria</taxon>
        <taxon>Bacillati</taxon>
        <taxon>Bacillota</taxon>
        <taxon>Bacilli</taxon>
        <taxon>Lactobacillales</taxon>
        <taxon>Lactobacillaceae</taxon>
        <taxon>Latilactobacillus</taxon>
    </lineage>
</organism>
<comment type="caution">
    <text evidence="2">The sequence shown here is derived from an EMBL/GenBank/DDBJ whole genome shotgun (WGS) entry which is preliminary data.</text>
</comment>
<dbReference type="AlphaFoldDB" id="A0A2N9DU58"/>